<dbReference type="GO" id="GO:0005829">
    <property type="term" value="C:cytosol"/>
    <property type="evidence" value="ECO:0007669"/>
    <property type="project" value="TreeGrafter"/>
</dbReference>
<organism evidence="4 5">
    <name type="scientific">Liquorilactobacillus aquaticus DSM 21051</name>
    <dbReference type="NCBI Taxonomy" id="1423725"/>
    <lineage>
        <taxon>Bacteria</taxon>
        <taxon>Bacillati</taxon>
        <taxon>Bacillota</taxon>
        <taxon>Bacilli</taxon>
        <taxon>Lactobacillales</taxon>
        <taxon>Lactobacillaceae</taxon>
        <taxon>Liquorilactobacillus</taxon>
    </lineage>
</organism>
<keyword evidence="5" id="KW-1185">Reference proteome</keyword>
<feature type="binding site" evidence="2">
    <location>
        <position position="39"/>
    </location>
    <ligand>
        <name>substrate</name>
    </ligand>
</feature>
<dbReference type="Proteomes" id="UP000051015">
    <property type="component" value="Unassembled WGS sequence"/>
</dbReference>
<evidence type="ECO:0000313" key="4">
    <source>
        <dbReference type="EMBL" id="KRM96012.1"/>
    </source>
</evidence>
<feature type="binding site" evidence="2">
    <location>
        <begin position="68"/>
        <end position="71"/>
    </location>
    <ligand>
        <name>substrate</name>
    </ligand>
</feature>
<dbReference type="PANTHER" id="PTHR46517:SF1">
    <property type="entry name" value="FRUCTOSE-2,6-BISPHOSPHATASE TIGAR"/>
    <property type="match status" value="1"/>
</dbReference>
<name>A0A0R2D6Y0_9LACO</name>
<gene>
    <name evidence="4" type="ORF">FC19_GL001078</name>
</gene>
<dbReference type="SUPFAM" id="SSF53254">
    <property type="entry name" value="Phosphoglycerate mutase-like"/>
    <property type="match status" value="1"/>
</dbReference>
<dbReference type="InterPro" id="IPR013078">
    <property type="entry name" value="His_Pase_superF_clade-1"/>
</dbReference>
<comment type="caution">
    <text evidence="4">The sequence shown here is derived from an EMBL/GenBank/DDBJ whole genome shotgun (WGS) entry which is preliminary data.</text>
</comment>
<dbReference type="PATRIC" id="fig|1423725.3.peg.1112"/>
<dbReference type="CDD" id="cd07067">
    <property type="entry name" value="HP_PGM_like"/>
    <property type="match status" value="1"/>
</dbReference>
<dbReference type="Gene3D" id="3.40.50.1240">
    <property type="entry name" value="Phosphoglycerate mutase-like"/>
    <property type="match status" value="1"/>
</dbReference>
<reference evidence="4 5" key="1">
    <citation type="journal article" date="2015" name="Genome Announc.">
        <title>Expanding the biotechnology potential of lactobacilli through comparative genomics of 213 strains and associated genera.</title>
        <authorList>
            <person name="Sun Z."/>
            <person name="Harris H.M."/>
            <person name="McCann A."/>
            <person name="Guo C."/>
            <person name="Argimon S."/>
            <person name="Zhang W."/>
            <person name="Yang X."/>
            <person name="Jeffery I.B."/>
            <person name="Cooney J.C."/>
            <person name="Kagawa T.F."/>
            <person name="Liu W."/>
            <person name="Song Y."/>
            <person name="Salvetti E."/>
            <person name="Wrobel A."/>
            <person name="Rasinkangas P."/>
            <person name="Parkhill J."/>
            <person name="Rea M.C."/>
            <person name="O'Sullivan O."/>
            <person name="Ritari J."/>
            <person name="Douillard F.P."/>
            <person name="Paul Ross R."/>
            <person name="Yang R."/>
            <person name="Briner A.E."/>
            <person name="Felis G.E."/>
            <person name="de Vos W.M."/>
            <person name="Barrangou R."/>
            <person name="Klaenhammer T.R."/>
            <person name="Caufield P.W."/>
            <person name="Cui Y."/>
            <person name="Zhang H."/>
            <person name="O'Toole P.W."/>
        </authorList>
    </citation>
    <scope>NUCLEOTIDE SEQUENCE [LARGE SCALE GENOMIC DNA]</scope>
    <source>
        <strain evidence="4 5">DSM 21051</strain>
    </source>
</reference>
<evidence type="ECO:0000256" key="1">
    <source>
        <dbReference type="ARBA" id="ARBA00022801"/>
    </source>
</evidence>
<dbReference type="GO" id="GO:0043456">
    <property type="term" value="P:regulation of pentose-phosphate shunt"/>
    <property type="evidence" value="ECO:0007669"/>
    <property type="project" value="TreeGrafter"/>
</dbReference>
<protein>
    <submittedName>
        <fullName evidence="4">Phosphoglycerate mutase</fullName>
    </submittedName>
</protein>
<dbReference type="EMBL" id="AYZD01000017">
    <property type="protein sequence ID" value="KRM96012.1"/>
    <property type="molecule type" value="Genomic_DNA"/>
</dbReference>
<dbReference type="InterPro" id="IPR051695">
    <property type="entry name" value="Phosphoglycerate_Mutase"/>
</dbReference>
<evidence type="ECO:0000256" key="3">
    <source>
        <dbReference type="PIRSR" id="PIRSR613078-3"/>
    </source>
</evidence>
<dbReference type="Pfam" id="PF00300">
    <property type="entry name" value="His_Phos_1"/>
    <property type="match status" value="2"/>
</dbReference>
<dbReference type="STRING" id="1423725.FC19_GL001078"/>
<dbReference type="GO" id="GO:0045820">
    <property type="term" value="P:negative regulation of glycolytic process"/>
    <property type="evidence" value="ECO:0007669"/>
    <property type="project" value="TreeGrafter"/>
</dbReference>
<dbReference type="PANTHER" id="PTHR46517">
    <property type="entry name" value="FRUCTOSE-2,6-BISPHOSPHATASE TIGAR"/>
    <property type="match status" value="1"/>
</dbReference>
<proteinExistence type="predicted"/>
<evidence type="ECO:0000313" key="5">
    <source>
        <dbReference type="Proteomes" id="UP000051015"/>
    </source>
</evidence>
<feature type="site" description="Transition state stabilizer" evidence="3">
    <location>
        <position position="152"/>
    </location>
</feature>
<accession>A0A0R2D6Y0</accession>
<dbReference type="AlphaFoldDB" id="A0A0R2D6Y0"/>
<dbReference type="InterPro" id="IPR029033">
    <property type="entry name" value="His_PPase_superfam"/>
</dbReference>
<dbReference type="GO" id="GO:0004331">
    <property type="term" value="F:fructose-2,6-bisphosphate 2-phosphatase activity"/>
    <property type="evidence" value="ECO:0007669"/>
    <property type="project" value="TreeGrafter"/>
</dbReference>
<keyword evidence="1" id="KW-0378">Hydrolase</keyword>
<evidence type="ECO:0000256" key="2">
    <source>
        <dbReference type="PIRSR" id="PIRSR613078-2"/>
    </source>
</evidence>
<sequence>MQGWCDSPLTTKGRTDAHSTGDNLAHINFNYAFSSDTKRARETCKIIVAENKATQGDLSPRSLHYFREQKYGYFEGCDSKQAWLMIGASHNCKSFKEIIKNYSIEQARDFAKSADPFHEAENNLEFWNRLNQGFNYLDEVAENNDNILLVSHGTTIRSIVHHFDSNIDISVSPSNGSVTKLVCSSGKIEVAYFNRYDKRKY</sequence>